<accession>A0AAV8PXS1</accession>
<comment type="caution">
    <text evidence="1">The sequence shown here is derived from an EMBL/GenBank/DDBJ whole genome shotgun (WGS) entry which is preliminary data.</text>
</comment>
<proteinExistence type="predicted"/>
<dbReference type="AlphaFoldDB" id="A0AAV8PXS1"/>
<sequence length="140" mass="16328">MKKLAIMRGVHMKQWEEFLQLDIQRQQQARQTAYNQPSLAEYDLSARNMQYLGSSLPMDSTNRYQCPGENHSAPRPQEAYGEFQCQRHDDFVNATKLLFLSLASEGAIWKFKLKRLLILCSLHFRYFKKCICLGMEGSSQ</sequence>
<keyword evidence="2" id="KW-1185">Reference proteome</keyword>
<organism evidence="1 2">
    <name type="scientific">Ensete ventricosum</name>
    <name type="common">Abyssinian banana</name>
    <name type="synonym">Musa ensete</name>
    <dbReference type="NCBI Taxonomy" id="4639"/>
    <lineage>
        <taxon>Eukaryota</taxon>
        <taxon>Viridiplantae</taxon>
        <taxon>Streptophyta</taxon>
        <taxon>Embryophyta</taxon>
        <taxon>Tracheophyta</taxon>
        <taxon>Spermatophyta</taxon>
        <taxon>Magnoliopsida</taxon>
        <taxon>Liliopsida</taxon>
        <taxon>Zingiberales</taxon>
        <taxon>Musaceae</taxon>
        <taxon>Ensete</taxon>
    </lineage>
</organism>
<dbReference type="Proteomes" id="UP001222027">
    <property type="component" value="Unassembled WGS sequence"/>
</dbReference>
<protein>
    <submittedName>
        <fullName evidence="1">Uncharacterized protein</fullName>
    </submittedName>
</protein>
<evidence type="ECO:0000313" key="1">
    <source>
        <dbReference type="EMBL" id="KAJ8498290.1"/>
    </source>
</evidence>
<gene>
    <name evidence="1" type="ORF">OPV22_008842</name>
</gene>
<evidence type="ECO:0000313" key="2">
    <source>
        <dbReference type="Proteomes" id="UP001222027"/>
    </source>
</evidence>
<dbReference type="EMBL" id="JAQQAF010000003">
    <property type="protein sequence ID" value="KAJ8498290.1"/>
    <property type="molecule type" value="Genomic_DNA"/>
</dbReference>
<reference evidence="1 2" key="1">
    <citation type="submission" date="2022-12" db="EMBL/GenBank/DDBJ databases">
        <title>Chromosome-scale assembly of the Ensete ventricosum genome.</title>
        <authorList>
            <person name="Dussert Y."/>
            <person name="Stocks J."/>
            <person name="Wendawek A."/>
            <person name="Woldeyes F."/>
            <person name="Nichols R.A."/>
            <person name="Borrell J.S."/>
        </authorList>
    </citation>
    <scope>NUCLEOTIDE SEQUENCE [LARGE SCALE GENOMIC DNA]</scope>
    <source>
        <strain evidence="2">cv. Maze</strain>
        <tissue evidence="1">Seeds</tissue>
    </source>
</reference>
<name>A0AAV8PXS1_ENSVE</name>